<dbReference type="EMBL" id="JACCJB010000005">
    <property type="protein sequence ID" value="KAF6227477.1"/>
    <property type="molecule type" value="Genomic_DNA"/>
</dbReference>
<keyword evidence="2" id="KW-0560">Oxidoreductase</keyword>
<dbReference type="InterPro" id="IPR036291">
    <property type="entry name" value="NAD(P)-bd_dom_sf"/>
</dbReference>
<keyword evidence="4" id="KW-1185">Reference proteome</keyword>
<evidence type="ECO:0000313" key="4">
    <source>
        <dbReference type="Proteomes" id="UP000593566"/>
    </source>
</evidence>
<dbReference type="PRINTS" id="PR00081">
    <property type="entry name" value="GDHRDH"/>
</dbReference>
<name>A0A8H6CPZ5_9LECA</name>
<dbReference type="GeneID" id="59337316"/>
<dbReference type="PANTHER" id="PTHR43899:SF13">
    <property type="entry name" value="RH59310P"/>
    <property type="match status" value="1"/>
</dbReference>
<dbReference type="Pfam" id="PF00106">
    <property type="entry name" value="adh_short"/>
    <property type="match status" value="1"/>
</dbReference>
<comment type="caution">
    <text evidence="3">The sequence shown here is derived from an EMBL/GenBank/DDBJ whole genome shotgun (WGS) entry which is preliminary data.</text>
</comment>
<dbReference type="Gene3D" id="3.40.50.720">
    <property type="entry name" value="NAD(P)-binding Rossmann-like Domain"/>
    <property type="match status" value="1"/>
</dbReference>
<organism evidence="3 4">
    <name type="scientific">Letharia lupina</name>
    <dbReference type="NCBI Taxonomy" id="560253"/>
    <lineage>
        <taxon>Eukaryota</taxon>
        <taxon>Fungi</taxon>
        <taxon>Dikarya</taxon>
        <taxon>Ascomycota</taxon>
        <taxon>Pezizomycotina</taxon>
        <taxon>Lecanoromycetes</taxon>
        <taxon>OSLEUM clade</taxon>
        <taxon>Lecanoromycetidae</taxon>
        <taxon>Lecanorales</taxon>
        <taxon>Lecanorineae</taxon>
        <taxon>Parmeliaceae</taxon>
        <taxon>Letharia</taxon>
    </lineage>
</organism>
<sequence>MIGYSLDWASQTASYTTLRLLRFIYLYTRPSPIKRYLYGDCRRILVTGASDGIGLGIASELATNGFNVILHGRNPEKLEKTKTQLEGEHKNIQFKAAVLDDASATSQQIDDFVANLDGLNLTILVNNVGGGAKVQPLEKNTAEELGFLINVDEIGRPNPHHEHRLADSGVPYATVYGGSKAFNEAMSSSLAVEFKAEGKNIEVPAIPVGRVTDVAHSKEPSSFFTPTARTMARSCGDRVGSGRQVVVGYVGHAMQKFAIDSLPSIVFEMLVVPTMKDRNEEEERKKL</sequence>
<evidence type="ECO:0000313" key="3">
    <source>
        <dbReference type="EMBL" id="KAF6227477.1"/>
    </source>
</evidence>
<dbReference type="Proteomes" id="UP000593566">
    <property type="component" value="Unassembled WGS sequence"/>
</dbReference>
<dbReference type="GO" id="GO:0005783">
    <property type="term" value="C:endoplasmic reticulum"/>
    <property type="evidence" value="ECO:0007669"/>
    <property type="project" value="TreeGrafter"/>
</dbReference>
<accession>A0A8H6CPZ5</accession>
<dbReference type="InterPro" id="IPR051019">
    <property type="entry name" value="VLCFA-Steroid_DH"/>
</dbReference>
<comment type="similarity">
    <text evidence="1">Belongs to the short-chain dehydrogenases/reductases (SDR) family.</text>
</comment>
<dbReference type="GO" id="GO:0016491">
    <property type="term" value="F:oxidoreductase activity"/>
    <property type="evidence" value="ECO:0007669"/>
    <property type="project" value="UniProtKB-KW"/>
</dbReference>
<proteinExistence type="inferred from homology"/>
<evidence type="ECO:0000256" key="1">
    <source>
        <dbReference type="ARBA" id="ARBA00006484"/>
    </source>
</evidence>
<gene>
    <name evidence="3" type="ORF">HO133_008921</name>
</gene>
<dbReference type="RefSeq" id="XP_037155785.1">
    <property type="nucleotide sequence ID" value="XM_037299784.1"/>
</dbReference>
<evidence type="ECO:0008006" key="5">
    <source>
        <dbReference type="Google" id="ProtNLM"/>
    </source>
</evidence>
<dbReference type="AlphaFoldDB" id="A0A8H6CPZ5"/>
<dbReference type="PANTHER" id="PTHR43899">
    <property type="entry name" value="RH59310P"/>
    <property type="match status" value="1"/>
</dbReference>
<protein>
    <recommendedName>
        <fullName evidence="5">NAD(P)-binding protein</fullName>
    </recommendedName>
</protein>
<evidence type="ECO:0000256" key="2">
    <source>
        <dbReference type="ARBA" id="ARBA00023002"/>
    </source>
</evidence>
<reference evidence="3 4" key="1">
    <citation type="journal article" date="2020" name="Genomics">
        <title>Complete, high-quality genomes from long-read metagenomic sequencing of two wolf lichen thalli reveals enigmatic genome architecture.</title>
        <authorList>
            <person name="McKenzie S.K."/>
            <person name="Walston R.F."/>
            <person name="Allen J.L."/>
        </authorList>
    </citation>
    <scope>NUCLEOTIDE SEQUENCE [LARGE SCALE GENOMIC DNA]</scope>
    <source>
        <strain evidence="3">WasteWater1</strain>
    </source>
</reference>
<dbReference type="InterPro" id="IPR002347">
    <property type="entry name" value="SDR_fam"/>
</dbReference>
<dbReference type="SUPFAM" id="SSF51735">
    <property type="entry name" value="NAD(P)-binding Rossmann-fold domains"/>
    <property type="match status" value="1"/>
</dbReference>